<dbReference type="Pfam" id="PF04542">
    <property type="entry name" value="Sigma70_r2"/>
    <property type="match status" value="1"/>
</dbReference>
<reference evidence="7 8" key="1">
    <citation type="submission" date="2023-11" db="EMBL/GenBank/DDBJ databases">
        <title>Lentzea sokolovensis, sp. nov., Lentzea kristufkii, sp. nov., and Lentzea miocenensis, sp. nov., rare actinobacteria from Sokolov Coal Basin, Miocene lacustrine sediment, Czech Republic.</title>
        <authorList>
            <person name="Lara A."/>
            <person name="Kotroba L."/>
            <person name="Nouioui I."/>
            <person name="Neumann-Schaal M."/>
            <person name="Mast Y."/>
            <person name="Chronakova A."/>
        </authorList>
    </citation>
    <scope>NUCLEOTIDE SEQUENCE [LARGE SCALE GENOMIC DNA]</scope>
    <source>
        <strain evidence="7 8">BCCO 10_0798</strain>
    </source>
</reference>
<dbReference type="PANTHER" id="PTHR43133:SF25">
    <property type="entry name" value="RNA POLYMERASE SIGMA FACTOR RFAY-RELATED"/>
    <property type="match status" value="1"/>
</dbReference>
<comment type="caution">
    <text evidence="7">The sequence shown here is derived from an EMBL/GenBank/DDBJ whole genome shotgun (WGS) entry which is preliminary data.</text>
</comment>
<dbReference type="EMBL" id="JAXAVV010000032">
    <property type="protein sequence ID" value="MDX8055745.1"/>
    <property type="molecule type" value="Genomic_DNA"/>
</dbReference>
<comment type="similarity">
    <text evidence="1">Belongs to the sigma-70 factor family. ECF subfamily.</text>
</comment>
<gene>
    <name evidence="7" type="ORF">SK571_40755</name>
</gene>
<evidence type="ECO:0000256" key="2">
    <source>
        <dbReference type="ARBA" id="ARBA00023015"/>
    </source>
</evidence>
<evidence type="ECO:0000313" key="8">
    <source>
        <dbReference type="Proteomes" id="UP001271792"/>
    </source>
</evidence>
<keyword evidence="4" id="KW-0804">Transcription</keyword>
<evidence type="ECO:0000259" key="5">
    <source>
        <dbReference type="Pfam" id="PF04542"/>
    </source>
</evidence>
<accession>A0ABU4U580</accession>
<keyword evidence="8" id="KW-1185">Reference proteome</keyword>
<dbReference type="RefSeq" id="WP_319989464.1">
    <property type="nucleotide sequence ID" value="NZ_JAXAVV010000032.1"/>
</dbReference>
<evidence type="ECO:0000256" key="3">
    <source>
        <dbReference type="ARBA" id="ARBA00023082"/>
    </source>
</evidence>
<dbReference type="NCBIfam" id="TIGR02937">
    <property type="entry name" value="sigma70-ECF"/>
    <property type="match status" value="1"/>
</dbReference>
<evidence type="ECO:0000256" key="4">
    <source>
        <dbReference type="ARBA" id="ARBA00023163"/>
    </source>
</evidence>
<dbReference type="InterPro" id="IPR007627">
    <property type="entry name" value="RNA_pol_sigma70_r2"/>
</dbReference>
<dbReference type="InterPro" id="IPR013249">
    <property type="entry name" value="RNA_pol_sigma70_r4_t2"/>
</dbReference>
<dbReference type="CDD" id="cd06171">
    <property type="entry name" value="Sigma70_r4"/>
    <property type="match status" value="1"/>
</dbReference>
<keyword evidence="3" id="KW-0731">Sigma factor</keyword>
<dbReference type="InterPro" id="IPR013324">
    <property type="entry name" value="RNA_pol_sigma_r3/r4-like"/>
</dbReference>
<proteinExistence type="inferred from homology"/>
<evidence type="ECO:0000313" key="7">
    <source>
        <dbReference type="EMBL" id="MDX8055745.1"/>
    </source>
</evidence>
<protein>
    <submittedName>
        <fullName evidence="7">RNA polymerase sigma factor</fullName>
    </submittedName>
</protein>
<dbReference type="InterPro" id="IPR039425">
    <property type="entry name" value="RNA_pol_sigma-70-like"/>
</dbReference>
<feature type="domain" description="RNA polymerase sigma factor 70 region 4 type 2" evidence="6">
    <location>
        <begin position="121"/>
        <end position="172"/>
    </location>
</feature>
<dbReference type="InterPro" id="IPR013325">
    <property type="entry name" value="RNA_pol_sigma_r2"/>
</dbReference>
<dbReference type="InterPro" id="IPR014284">
    <property type="entry name" value="RNA_pol_sigma-70_dom"/>
</dbReference>
<organism evidence="7 8">
    <name type="scientific">Lentzea kristufekii</name>
    <dbReference type="NCBI Taxonomy" id="3095430"/>
    <lineage>
        <taxon>Bacteria</taxon>
        <taxon>Bacillati</taxon>
        <taxon>Actinomycetota</taxon>
        <taxon>Actinomycetes</taxon>
        <taxon>Pseudonocardiales</taxon>
        <taxon>Pseudonocardiaceae</taxon>
        <taxon>Lentzea</taxon>
    </lineage>
</organism>
<evidence type="ECO:0000256" key="1">
    <source>
        <dbReference type="ARBA" id="ARBA00010641"/>
    </source>
</evidence>
<sequence length="188" mass="20826">MSNDVHAGLDSDAELWTRVRAGDMAAFRAVHDRHAPRVYRHCYARIGDHAEAAEAVNQVFLTAWLRRNKITAGPDGLLPWLIVTASNTARNHLRSLRRRDALIDRAAAAADRDGWATYNAAVRDALDRLNAAGRAVVALCLIEGYTYEEAARELGVPVGTVRSRLSRAKERLRGELEKKGLDCREGDV</sequence>
<name>A0ABU4U580_9PSEU</name>
<dbReference type="Gene3D" id="1.10.1740.10">
    <property type="match status" value="1"/>
</dbReference>
<dbReference type="Proteomes" id="UP001271792">
    <property type="component" value="Unassembled WGS sequence"/>
</dbReference>
<dbReference type="Gene3D" id="1.10.10.10">
    <property type="entry name" value="Winged helix-like DNA-binding domain superfamily/Winged helix DNA-binding domain"/>
    <property type="match status" value="1"/>
</dbReference>
<keyword evidence="2" id="KW-0805">Transcription regulation</keyword>
<dbReference type="Pfam" id="PF08281">
    <property type="entry name" value="Sigma70_r4_2"/>
    <property type="match status" value="1"/>
</dbReference>
<dbReference type="SUPFAM" id="SSF88659">
    <property type="entry name" value="Sigma3 and sigma4 domains of RNA polymerase sigma factors"/>
    <property type="match status" value="1"/>
</dbReference>
<dbReference type="SUPFAM" id="SSF88946">
    <property type="entry name" value="Sigma2 domain of RNA polymerase sigma factors"/>
    <property type="match status" value="1"/>
</dbReference>
<dbReference type="InterPro" id="IPR036388">
    <property type="entry name" value="WH-like_DNA-bd_sf"/>
</dbReference>
<evidence type="ECO:0000259" key="6">
    <source>
        <dbReference type="Pfam" id="PF08281"/>
    </source>
</evidence>
<dbReference type="PANTHER" id="PTHR43133">
    <property type="entry name" value="RNA POLYMERASE ECF-TYPE SIGMA FACTO"/>
    <property type="match status" value="1"/>
</dbReference>
<feature type="domain" description="RNA polymerase sigma-70 region 2" evidence="5">
    <location>
        <begin position="32"/>
        <end position="99"/>
    </location>
</feature>